<dbReference type="PANTHER" id="PTHR11735">
    <property type="entry name" value="TRNA N6-ADENOSINE THREONYLCARBAMOYLTRANSFERASE"/>
    <property type="match status" value="1"/>
</dbReference>
<proteinExistence type="predicted"/>
<dbReference type="InterPro" id="IPR022496">
    <property type="entry name" value="T6A_TsaB"/>
</dbReference>
<evidence type="ECO:0000313" key="2">
    <source>
        <dbReference type="EMBL" id="SDE60823.1"/>
    </source>
</evidence>
<sequence length="221" mass="22553">MTDMTLLAIDTCEGTCSAALVRESETLTSRMERIGRGHAERLLPMIAELMAEAGIGYGDLDRIAVCTGPGTFTGLRIGLSVARGLALTKGLSCVGLMSLPVLAAQAGAGSGAIVHAIVMGRGGQGFYQAYQGTRPDGLPQPISDAECLDGDVIVAKVAAQPGVVVGSGASLVGAESSHDAVDPVVLARLACGLDPSNYTPEPAYLRDADAKKAKALLTVET</sequence>
<evidence type="ECO:0000259" key="1">
    <source>
        <dbReference type="Pfam" id="PF00814"/>
    </source>
</evidence>
<dbReference type="PANTHER" id="PTHR11735:SF11">
    <property type="entry name" value="TRNA THREONYLCARBAMOYLADENOSINE BIOSYNTHESIS PROTEIN TSAB"/>
    <property type="match status" value="1"/>
</dbReference>
<dbReference type="SUPFAM" id="SSF53067">
    <property type="entry name" value="Actin-like ATPase domain"/>
    <property type="match status" value="1"/>
</dbReference>
<accession>A0A1G7EB11</accession>
<dbReference type="AlphaFoldDB" id="A0A1G7EB11"/>
<keyword evidence="3" id="KW-1185">Reference proteome</keyword>
<gene>
    <name evidence="2" type="ORF">SAMN04488071_3370</name>
</gene>
<evidence type="ECO:0000313" key="3">
    <source>
        <dbReference type="Proteomes" id="UP000183685"/>
    </source>
</evidence>
<dbReference type="GO" id="GO:0002949">
    <property type="term" value="P:tRNA threonylcarbamoyladenosine modification"/>
    <property type="evidence" value="ECO:0007669"/>
    <property type="project" value="InterPro"/>
</dbReference>
<dbReference type="InterPro" id="IPR043129">
    <property type="entry name" value="ATPase_NBD"/>
</dbReference>
<dbReference type="STRING" id="637679.GCA_001550055_00149"/>
<name>A0A1G7EB11_9PROT</name>
<dbReference type="Gene3D" id="3.30.420.40">
    <property type="match status" value="2"/>
</dbReference>
<dbReference type="Proteomes" id="UP000183685">
    <property type="component" value="Unassembled WGS sequence"/>
</dbReference>
<dbReference type="NCBIfam" id="TIGR03725">
    <property type="entry name" value="T6A_YeaZ"/>
    <property type="match status" value="1"/>
</dbReference>
<dbReference type="InterPro" id="IPR000905">
    <property type="entry name" value="Gcp-like_dom"/>
</dbReference>
<feature type="domain" description="Gcp-like" evidence="1">
    <location>
        <begin position="34"/>
        <end position="121"/>
    </location>
</feature>
<dbReference type="GO" id="GO:0005829">
    <property type="term" value="C:cytosol"/>
    <property type="evidence" value="ECO:0007669"/>
    <property type="project" value="TreeGrafter"/>
</dbReference>
<dbReference type="EMBL" id="FNAK01000008">
    <property type="protein sequence ID" value="SDE60823.1"/>
    <property type="molecule type" value="Genomic_DNA"/>
</dbReference>
<dbReference type="Pfam" id="PF00814">
    <property type="entry name" value="TsaD"/>
    <property type="match status" value="1"/>
</dbReference>
<reference evidence="2 3" key="1">
    <citation type="submission" date="2016-10" db="EMBL/GenBank/DDBJ databases">
        <authorList>
            <person name="de Groot N.N."/>
        </authorList>
    </citation>
    <scope>NUCLEOTIDE SEQUENCE [LARGE SCALE GENOMIC DNA]</scope>
    <source>
        <strain evidence="2 3">CGMCC 1.9109</strain>
    </source>
</reference>
<organism evidence="2 3">
    <name type="scientific">Kordiimonas lacus</name>
    <dbReference type="NCBI Taxonomy" id="637679"/>
    <lineage>
        <taxon>Bacteria</taxon>
        <taxon>Pseudomonadati</taxon>
        <taxon>Pseudomonadota</taxon>
        <taxon>Alphaproteobacteria</taxon>
        <taxon>Kordiimonadales</taxon>
        <taxon>Kordiimonadaceae</taxon>
        <taxon>Kordiimonas</taxon>
    </lineage>
</organism>
<protein>
    <submittedName>
        <fullName evidence="2">tRNA threonylcarbamoyladenosine biosynthesis protein TsaB</fullName>
    </submittedName>
</protein>